<proteinExistence type="predicted"/>
<dbReference type="EMBL" id="JASNQZ010000001">
    <property type="protein sequence ID" value="KAL0961211.1"/>
    <property type="molecule type" value="Genomic_DNA"/>
</dbReference>
<evidence type="ECO:0008006" key="5">
    <source>
        <dbReference type="Google" id="ProtNLM"/>
    </source>
</evidence>
<accession>A0ABR3K1U6</accession>
<evidence type="ECO:0000313" key="3">
    <source>
        <dbReference type="EMBL" id="KAL0961211.1"/>
    </source>
</evidence>
<feature type="region of interest" description="Disordered" evidence="2">
    <location>
        <begin position="86"/>
        <end position="105"/>
    </location>
</feature>
<keyword evidence="4" id="KW-1185">Reference proteome</keyword>
<name>A0ABR3K1U6_9AGAR</name>
<feature type="coiled-coil region" evidence="1">
    <location>
        <begin position="10"/>
        <end position="44"/>
    </location>
</feature>
<dbReference type="Proteomes" id="UP001556367">
    <property type="component" value="Unassembled WGS sequence"/>
</dbReference>
<reference evidence="4" key="1">
    <citation type="submission" date="2024-06" db="EMBL/GenBank/DDBJ databases">
        <title>Multi-omics analyses provide insights into the biosynthesis of the anticancer antibiotic pleurotin in Hohenbuehelia grisea.</title>
        <authorList>
            <person name="Weaver J.A."/>
            <person name="Alberti F."/>
        </authorList>
    </citation>
    <scope>NUCLEOTIDE SEQUENCE [LARGE SCALE GENOMIC DNA]</scope>
    <source>
        <strain evidence="4">T-177</strain>
    </source>
</reference>
<feature type="region of interest" description="Disordered" evidence="2">
    <location>
        <begin position="141"/>
        <end position="183"/>
    </location>
</feature>
<sequence>MDTDDIAQKAGVLEKEVARLTTELSALRGERDAIRQERDEFRRQCAEHRGTVVSLQQRVLMAENSLDVFRSELNDAKRLLGQKRSSFGLPKTHSVPHPEAHPNRSLPSIINVDQQVSSEPHAPTSDVFSVDALRQSVDRISSPLGGAQDTIDPLPEPAPKPRDPADRPTRRASSSRTKGRHGSLHLYGIAKVKRPKQCERCILENTDKSRMCTGEPGAACPQCRAKKTRCSFSKMTPSENLSR</sequence>
<evidence type="ECO:0000256" key="2">
    <source>
        <dbReference type="SAM" id="MobiDB-lite"/>
    </source>
</evidence>
<comment type="caution">
    <text evidence="3">The sequence shown here is derived from an EMBL/GenBank/DDBJ whole genome shotgun (WGS) entry which is preliminary data.</text>
</comment>
<gene>
    <name evidence="3" type="ORF">HGRIS_006179</name>
</gene>
<organism evidence="3 4">
    <name type="scientific">Hohenbuehelia grisea</name>
    <dbReference type="NCBI Taxonomy" id="104357"/>
    <lineage>
        <taxon>Eukaryota</taxon>
        <taxon>Fungi</taxon>
        <taxon>Dikarya</taxon>
        <taxon>Basidiomycota</taxon>
        <taxon>Agaricomycotina</taxon>
        <taxon>Agaricomycetes</taxon>
        <taxon>Agaricomycetidae</taxon>
        <taxon>Agaricales</taxon>
        <taxon>Pleurotineae</taxon>
        <taxon>Pleurotaceae</taxon>
        <taxon>Hohenbuehelia</taxon>
    </lineage>
</organism>
<feature type="compositionally biased region" description="Basic and acidic residues" evidence="2">
    <location>
        <begin position="159"/>
        <end position="169"/>
    </location>
</feature>
<protein>
    <recommendedName>
        <fullName evidence="5">Zn(2)-C6 fungal-type domain-containing protein</fullName>
    </recommendedName>
</protein>
<evidence type="ECO:0000256" key="1">
    <source>
        <dbReference type="SAM" id="Coils"/>
    </source>
</evidence>
<dbReference type="Gene3D" id="6.10.250.3110">
    <property type="match status" value="1"/>
</dbReference>
<keyword evidence="1" id="KW-0175">Coiled coil</keyword>
<evidence type="ECO:0000313" key="4">
    <source>
        <dbReference type="Proteomes" id="UP001556367"/>
    </source>
</evidence>